<dbReference type="RefSeq" id="WP_184935830.1">
    <property type="nucleotide sequence ID" value="NZ_JACHJV010000001.1"/>
</dbReference>
<sequence>MTNLTASQLAVEVIFPSALLSGAHWPQPPGSHPAGSLVSMSFDDHKIYFEAVTESQADRSRSPAGSYCAGTLEQARAFAQLALGWKDVDQVRIGPFSVRAEVPIIGELHERDGVVTHFDGDWKPGPWPAEVLAKLDSAVLS</sequence>
<proteinExistence type="predicted"/>
<dbReference type="EMBL" id="JACHJV010000001">
    <property type="protein sequence ID" value="MBB4923781.1"/>
    <property type="molecule type" value="Genomic_DNA"/>
</dbReference>
<dbReference type="AlphaFoldDB" id="A0A7W7R1N7"/>
<dbReference type="Proteomes" id="UP000540506">
    <property type="component" value="Unassembled WGS sequence"/>
</dbReference>
<gene>
    <name evidence="1" type="ORF">FHR34_002774</name>
</gene>
<evidence type="ECO:0000313" key="2">
    <source>
        <dbReference type="Proteomes" id="UP000540506"/>
    </source>
</evidence>
<reference evidence="1 2" key="1">
    <citation type="submission" date="2020-08" db="EMBL/GenBank/DDBJ databases">
        <title>Sequencing the genomes of 1000 actinobacteria strains.</title>
        <authorList>
            <person name="Klenk H.-P."/>
        </authorList>
    </citation>
    <scope>NUCLEOTIDE SEQUENCE [LARGE SCALE GENOMIC DNA]</scope>
    <source>
        <strain evidence="1 2">DSM 41654</strain>
    </source>
</reference>
<keyword evidence="2" id="KW-1185">Reference proteome</keyword>
<organism evidence="1 2">
    <name type="scientific">Kitasatospora kifunensis</name>
    <name type="common">Streptomyces kifunensis</name>
    <dbReference type="NCBI Taxonomy" id="58351"/>
    <lineage>
        <taxon>Bacteria</taxon>
        <taxon>Bacillati</taxon>
        <taxon>Actinomycetota</taxon>
        <taxon>Actinomycetes</taxon>
        <taxon>Kitasatosporales</taxon>
        <taxon>Streptomycetaceae</taxon>
        <taxon>Kitasatospora</taxon>
    </lineage>
</organism>
<evidence type="ECO:0000313" key="1">
    <source>
        <dbReference type="EMBL" id="MBB4923781.1"/>
    </source>
</evidence>
<name>A0A7W7R1N7_KITKI</name>
<comment type="caution">
    <text evidence="1">The sequence shown here is derived from an EMBL/GenBank/DDBJ whole genome shotgun (WGS) entry which is preliminary data.</text>
</comment>
<protein>
    <submittedName>
        <fullName evidence="1">Uncharacterized protein</fullName>
    </submittedName>
</protein>
<accession>A0A7W7R1N7</accession>